<dbReference type="PANTHER" id="PTHR43555">
    <property type="entry name" value="PHOSPHORIBOSYLFORMYLGLYCINAMIDINE SYNTHASE SUBUNIT PURL"/>
    <property type="match status" value="1"/>
</dbReference>
<evidence type="ECO:0000259" key="11">
    <source>
        <dbReference type="Pfam" id="PF18072"/>
    </source>
</evidence>
<dbReference type="KEGG" id="vbl:L21SP4_01823"/>
<comment type="similarity">
    <text evidence="8">Belongs to the FGAMS family.</text>
</comment>
<evidence type="ECO:0000256" key="2">
    <source>
        <dbReference type="ARBA" id="ARBA00022598"/>
    </source>
</evidence>
<evidence type="ECO:0000313" key="12">
    <source>
        <dbReference type="EMBL" id="AKJ65060.1"/>
    </source>
</evidence>
<dbReference type="InterPro" id="IPR041609">
    <property type="entry name" value="PurL_linker"/>
</dbReference>
<dbReference type="CDD" id="cd02204">
    <property type="entry name" value="PurL_repeat2"/>
    <property type="match status" value="1"/>
</dbReference>
<dbReference type="AlphaFoldDB" id="A0A0G3EJU3"/>
<feature type="binding site" evidence="8">
    <location>
        <position position="782"/>
    </location>
    <ligand>
        <name>ATP</name>
        <dbReference type="ChEBI" id="CHEBI:30616"/>
    </ligand>
</feature>
<dbReference type="Pfam" id="PF18072">
    <property type="entry name" value="FGAR-AT_linker"/>
    <property type="match status" value="1"/>
</dbReference>
<keyword evidence="1 8" id="KW-0963">Cytoplasm</keyword>
<comment type="catalytic activity">
    <reaction evidence="8">
        <text>N(2)-formyl-N(1)-(5-phospho-beta-D-ribosyl)glycinamide + L-glutamine + ATP + H2O = 2-formamido-N(1)-(5-O-phospho-beta-D-ribosyl)acetamidine + L-glutamate + ADP + phosphate + H(+)</text>
        <dbReference type="Rhea" id="RHEA:17129"/>
        <dbReference type="ChEBI" id="CHEBI:15377"/>
        <dbReference type="ChEBI" id="CHEBI:15378"/>
        <dbReference type="ChEBI" id="CHEBI:29985"/>
        <dbReference type="ChEBI" id="CHEBI:30616"/>
        <dbReference type="ChEBI" id="CHEBI:43474"/>
        <dbReference type="ChEBI" id="CHEBI:58359"/>
        <dbReference type="ChEBI" id="CHEBI:147286"/>
        <dbReference type="ChEBI" id="CHEBI:147287"/>
        <dbReference type="ChEBI" id="CHEBI:456216"/>
        <dbReference type="EC" id="6.3.5.3"/>
    </reaction>
</comment>
<dbReference type="Gene3D" id="3.90.650.10">
    <property type="entry name" value="PurM-like C-terminal domain"/>
    <property type="match status" value="2"/>
</dbReference>
<evidence type="ECO:0000256" key="3">
    <source>
        <dbReference type="ARBA" id="ARBA00022723"/>
    </source>
</evidence>
<feature type="binding site" evidence="8">
    <location>
        <position position="316"/>
    </location>
    <ligand>
        <name>ATP</name>
        <dbReference type="ChEBI" id="CHEBI:30616"/>
    </ligand>
</feature>
<dbReference type="EMBL" id="CP010904">
    <property type="protein sequence ID" value="AKJ65060.1"/>
    <property type="molecule type" value="Genomic_DNA"/>
</dbReference>
<feature type="binding site" evidence="8">
    <location>
        <position position="504"/>
    </location>
    <ligand>
        <name>Mg(2+)</name>
        <dbReference type="ChEBI" id="CHEBI:18420"/>
        <label>2</label>
    </ligand>
</feature>
<feature type="binding site" evidence="8">
    <location>
        <position position="785"/>
    </location>
    <ligand>
        <name>substrate</name>
    </ligand>
</feature>
<feature type="domain" description="Phosphoribosylformylglycinamidine synthase linker" evidence="11">
    <location>
        <begin position="193"/>
        <end position="253"/>
    </location>
</feature>
<feature type="binding site" evidence="8">
    <location>
        <position position="342"/>
    </location>
    <ligand>
        <name>Mg(2+)</name>
        <dbReference type="ChEBI" id="CHEBI:18420"/>
        <label>2</label>
    </ligand>
</feature>
<comment type="subunit">
    <text evidence="8">Monomer. Part of the FGAM synthase complex composed of 1 PurL, 1 PurQ and 2 PurS subunits.</text>
</comment>
<dbReference type="InterPro" id="IPR036921">
    <property type="entry name" value="PurM-like_N_sf"/>
</dbReference>
<sequence length="1001" mass="110126">MTEQTVRIEAGLREEVPDAAGQGIAAQARQWFGFDVRRCRCREVYRIRAELDPDRAGMVRAAFGDPVVAETALDRLPSPEGFDWLIEIGYKPGVTDNVGRTARCVLEDLIERELDWREQVFTSRQVFLWGALERGDAEHLGRDLLANPLIQDVRVFSRQEWVNSDIDRSVPVFTDRPALEVHTFDLSGDDEDLMRISREGILSMSLAEMRSVRDHYLSEPVRAHRRELGLPDWPTDVELECIAQTWSEHCFHKIFAAEVEYRDEETGEEEHIRSLFKTYIRAATEKVAERADWLVSVFSDNAGIVRFDDEVHVAYKVETHNSPSALDPYGGAMTGIVGVNRDPMGTGMGCALLTNVWGYCLGSPFFDGELPEGLMHPRRIRDGVHQGVIDGGNQSGIPWSRGFECFDERYLGKPLVYCGTVGVTPVEVAGGPAERKEVEPGDLVVMCGGRIGKDGIHGATFSSEELRMESPAQAVQIGDPLTQRKLYEFLLEARDRGLYRCITDNGAGGISCSFGEMGRLSGGCRCELADAPLKYEGLQPWEILLSEAQERMTLAVSPEHRDELLELARRRDVELAVMGAFTDDGYFTVMWRGETVASLDMDFLYESGCPRMTIPARWTTPEISAPPRPEERDLTPRLKRVLADLNQCSREYKSRMYDGEVKGLSVVKPFMGVCADTPSDATVLRVRYDSDRGIVLSEGIHPWLSDLDTYAMTVSVVDEAVRRAVAAGARPDRIALLDNFCWPDPVESEKTPDGAYKMAQLVRSNRALYDLCTAWGTPLISGKDSMKNDSTRGGRKISIPPTLLISALGQIDDVRTAVTTPFKRAGDAIFVAGVTMDETGASAWARSLAADAGSPLACGGRAPGVDPASAWRRFEAVHRAAESGLLRSATTPARGGLALALVMGCLGGACGADLELGALPVEGELDDAVRLFSETNSRFVLTCAPEDEEALKDRFAGTPFARIGTVRGHGRLTVRGHDGEAVMDADVEDLRATFKGTLEGV</sequence>
<dbReference type="InterPro" id="IPR016188">
    <property type="entry name" value="PurM-like_N"/>
</dbReference>
<dbReference type="GO" id="GO:0005737">
    <property type="term" value="C:cytoplasm"/>
    <property type="evidence" value="ECO:0007669"/>
    <property type="project" value="UniProtKB-SubCell"/>
</dbReference>
<dbReference type="CDD" id="cd02203">
    <property type="entry name" value="PurL_repeat1"/>
    <property type="match status" value="1"/>
</dbReference>
<dbReference type="Gene3D" id="3.30.1330.10">
    <property type="entry name" value="PurM-like, N-terminal domain"/>
    <property type="match status" value="2"/>
</dbReference>
<evidence type="ECO:0000256" key="8">
    <source>
        <dbReference type="HAMAP-Rule" id="MF_00420"/>
    </source>
</evidence>
<dbReference type="InterPro" id="IPR010074">
    <property type="entry name" value="PRibForGlyAmidine_synth_PurL"/>
</dbReference>
<dbReference type="GO" id="GO:0000287">
    <property type="term" value="F:magnesium ion binding"/>
    <property type="evidence" value="ECO:0007669"/>
    <property type="project" value="UniProtKB-UniRule"/>
</dbReference>
<dbReference type="GO" id="GO:0006189">
    <property type="term" value="P:'de novo' IMP biosynthetic process"/>
    <property type="evidence" value="ECO:0007669"/>
    <property type="project" value="UniProtKB-UniRule"/>
</dbReference>
<dbReference type="Proteomes" id="UP000035268">
    <property type="component" value="Chromosome"/>
</dbReference>
<evidence type="ECO:0000259" key="10">
    <source>
        <dbReference type="Pfam" id="PF02769"/>
    </source>
</evidence>
<proteinExistence type="inferred from homology"/>
<comment type="caution">
    <text evidence="8">Lacks conserved residue(s) required for the propagation of feature annotation.</text>
</comment>
<evidence type="ECO:0000256" key="1">
    <source>
        <dbReference type="ARBA" id="ARBA00022490"/>
    </source>
</evidence>
<keyword evidence="7 8" id="KW-0460">Magnesium</keyword>
<dbReference type="HAMAP" id="MF_00420">
    <property type="entry name" value="PurL_2"/>
    <property type="match status" value="1"/>
</dbReference>
<dbReference type="STRING" id="1307763.L21SP4_01823"/>
<accession>A0A0G3EJU3</accession>
<dbReference type="EC" id="6.3.5.3" evidence="8"/>
<dbReference type="Pfam" id="PF00586">
    <property type="entry name" value="AIRS"/>
    <property type="match status" value="2"/>
</dbReference>
<dbReference type="GO" id="GO:0005524">
    <property type="term" value="F:ATP binding"/>
    <property type="evidence" value="ECO:0007669"/>
    <property type="project" value="UniProtKB-UniRule"/>
</dbReference>
<reference evidence="13" key="1">
    <citation type="submission" date="2015-02" db="EMBL/GenBank/DDBJ databases">
        <title>Description and complete genome sequence of the first cultured representative of the subdivision 5 of the Verrucomicrobia phylum.</title>
        <authorList>
            <person name="Spring S."/>
            <person name="Bunk B."/>
            <person name="Sproer C."/>
            <person name="Klenk H.-P."/>
        </authorList>
    </citation>
    <scope>NUCLEOTIDE SEQUENCE [LARGE SCALE GENOMIC DNA]</scope>
    <source>
        <strain evidence="13">L21-Fru-AB</strain>
    </source>
</reference>
<evidence type="ECO:0000256" key="5">
    <source>
        <dbReference type="ARBA" id="ARBA00022755"/>
    </source>
</evidence>
<dbReference type="SUPFAM" id="SSF56042">
    <property type="entry name" value="PurM C-terminal domain-like"/>
    <property type="match status" value="2"/>
</dbReference>
<feature type="binding site" evidence="8">
    <location>
        <position position="318"/>
    </location>
    <ligand>
        <name>Mg(2+)</name>
        <dbReference type="ChEBI" id="CHEBI:18420"/>
        <label>1</label>
    </ligand>
</feature>
<dbReference type="SUPFAM" id="SSF55326">
    <property type="entry name" value="PurM N-terminal domain-like"/>
    <property type="match status" value="2"/>
</dbReference>
<dbReference type="RefSeq" id="WP_052882329.1">
    <property type="nucleotide sequence ID" value="NZ_CP010904.1"/>
</dbReference>
<gene>
    <name evidence="12" type="primary">purL_2</name>
    <name evidence="8" type="synonym">purL</name>
    <name evidence="12" type="ORF">L21SP4_01823</name>
</gene>
<comment type="subcellular location">
    <subcellularLocation>
        <location evidence="8">Cytoplasm</location>
    </subcellularLocation>
</comment>
<feature type="binding site" evidence="8">
    <location>
        <position position="476"/>
    </location>
    <ligand>
        <name>substrate</name>
    </ligand>
</feature>
<evidence type="ECO:0000259" key="9">
    <source>
        <dbReference type="Pfam" id="PF00586"/>
    </source>
</evidence>
<reference evidence="12 13" key="2">
    <citation type="journal article" date="2016" name="ISME J.">
        <title>Characterization of the first cultured representative of Verrucomicrobia subdivision 5 indicates the proposal of a novel phylum.</title>
        <authorList>
            <person name="Spring S."/>
            <person name="Bunk B."/>
            <person name="Sproer C."/>
            <person name="Schumann P."/>
            <person name="Rohde M."/>
            <person name="Tindall B.J."/>
            <person name="Klenk H.P."/>
        </authorList>
    </citation>
    <scope>NUCLEOTIDE SEQUENCE [LARGE SCALE GENOMIC DNA]</scope>
    <source>
        <strain evidence="12 13">L21-Fru-AB</strain>
    </source>
</reference>
<dbReference type="InterPro" id="IPR036676">
    <property type="entry name" value="PurM-like_C_sf"/>
</dbReference>
<dbReference type="GO" id="GO:0004642">
    <property type="term" value="F:phosphoribosylformylglycinamidine synthase activity"/>
    <property type="evidence" value="ECO:0007669"/>
    <property type="project" value="UniProtKB-UniRule"/>
</dbReference>
<dbReference type="PANTHER" id="PTHR43555:SF1">
    <property type="entry name" value="PHOSPHORIBOSYLFORMYLGLYCINAMIDINE SYNTHASE SUBUNIT PURL"/>
    <property type="match status" value="1"/>
</dbReference>
<keyword evidence="4 8" id="KW-0547">Nucleotide-binding</keyword>
<dbReference type="UniPathway" id="UPA00074">
    <property type="reaction ID" value="UER00128"/>
</dbReference>
<keyword evidence="13" id="KW-1185">Reference proteome</keyword>
<feature type="binding site" evidence="8">
    <location>
        <position position="738"/>
    </location>
    <ligand>
        <name>ATP</name>
        <dbReference type="ChEBI" id="CHEBI:30616"/>
    </ligand>
</feature>
<keyword evidence="2 8" id="KW-0436">Ligase</keyword>
<dbReference type="InterPro" id="IPR010918">
    <property type="entry name" value="PurM-like_C_dom"/>
</dbReference>
<feature type="active site" description="Proton acceptor" evidence="8">
    <location>
        <position position="320"/>
    </location>
</feature>
<feature type="domain" description="PurM-like C-terminal" evidence="10">
    <location>
        <begin position="824"/>
        <end position="975"/>
    </location>
</feature>
<feature type="domain" description="PurM-like C-terminal" evidence="10">
    <location>
        <begin position="439"/>
        <end position="591"/>
    </location>
</feature>
<evidence type="ECO:0000256" key="7">
    <source>
        <dbReference type="ARBA" id="ARBA00022842"/>
    </source>
</evidence>
<feature type="domain" description="PurM-like N-terminal" evidence="9">
    <location>
        <begin position="300"/>
        <end position="423"/>
    </location>
</feature>
<dbReference type="InterPro" id="IPR036604">
    <property type="entry name" value="PurS-like_sf"/>
</dbReference>
<dbReference type="Gene3D" id="3.30.1280.10">
    <property type="entry name" value="Phosphoribosylformylglycinamidine synthase subunit PurS"/>
    <property type="match status" value="1"/>
</dbReference>
<evidence type="ECO:0000256" key="4">
    <source>
        <dbReference type="ARBA" id="ARBA00022741"/>
    </source>
</evidence>
<evidence type="ECO:0000256" key="6">
    <source>
        <dbReference type="ARBA" id="ARBA00022840"/>
    </source>
</evidence>
<feature type="domain" description="PurM-like N-terminal" evidence="9">
    <location>
        <begin position="679"/>
        <end position="791"/>
    </location>
</feature>
<name>A0A0G3EJU3_9BACT</name>
<feature type="active site" evidence="8">
    <location>
        <position position="249"/>
    </location>
</feature>
<keyword evidence="5 8" id="KW-0658">Purine biosynthesis</keyword>
<dbReference type="Pfam" id="PF02769">
    <property type="entry name" value="AIRS_C"/>
    <property type="match status" value="2"/>
</dbReference>
<comment type="function">
    <text evidence="8">Part of the phosphoribosylformylglycinamidine synthase complex involved in the purines biosynthetic pathway. Catalyzes the ATP-dependent conversion of formylglycinamide ribonucleotide (FGAR) and glutamine to yield formylglycinamidine ribonucleotide (FGAM) and glutamate. The FGAM synthase complex is composed of three subunits. PurQ produces an ammonia molecule by converting glutamine to glutamate. PurL transfers the ammonia molecule to FGAR to form FGAM in an ATP-dependent manner. PurS interacts with PurQ and PurL and is thought to assist in the transfer of the ammonia molecule from PurQ to PurL.</text>
</comment>
<feature type="binding site" evidence="8">
    <location>
        <position position="341"/>
    </location>
    <ligand>
        <name>substrate</name>
    </ligand>
</feature>
<dbReference type="PATRIC" id="fig|1609981.3.peg.1893"/>
<keyword evidence="3 8" id="KW-0479">Metal-binding</keyword>
<keyword evidence="6 8" id="KW-0067">ATP-binding</keyword>
<comment type="pathway">
    <text evidence="8">Purine metabolism; IMP biosynthesis via de novo pathway; 5-amino-1-(5-phospho-D-ribosyl)imidazole from N(2)-formyl-N(1)-(5-phospho-D-ribosyl)glycinamide: step 1/2.</text>
</comment>
<organism evidence="12 13">
    <name type="scientific">Kiritimatiella glycovorans</name>
    <dbReference type="NCBI Taxonomy" id="1307763"/>
    <lineage>
        <taxon>Bacteria</taxon>
        <taxon>Pseudomonadati</taxon>
        <taxon>Kiritimatiellota</taxon>
        <taxon>Kiritimatiellia</taxon>
        <taxon>Kiritimatiellales</taxon>
        <taxon>Kiritimatiellaceae</taxon>
        <taxon>Kiritimatiella</taxon>
    </lineage>
</organism>
<protein>
    <recommendedName>
        <fullName evidence="8">Phosphoribosylformylglycinamidine synthase subunit PurL</fullName>
        <shortName evidence="8">FGAM synthase</shortName>
        <ecNumber evidence="8">6.3.5.3</ecNumber>
    </recommendedName>
    <alternativeName>
        <fullName evidence="8">Formylglycinamide ribonucleotide amidotransferase subunit II</fullName>
        <shortName evidence="8">FGAR amidotransferase II</shortName>
        <shortName evidence="8">FGAR-AT II</shortName>
    </alternativeName>
    <alternativeName>
        <fullName evidence="8">Glutamine amidotransferase PurL</fullName>
    </alternativeName>
    <alternativeName>
        <fullName evidence="8">Phosphoribosylformylglycinamidine synthase subunit II</fullName>
    </alternativeName>
</protein>
<evidence type="ECO:0000313" key="13">
    <source>
        <dbReference type="Proteomes" id="UP000035268"/>
    </source>
</evidence>